<comment type="caution">
    <text evidence="1">The sequence shown here is derived from an EMBL/GenBank/DDBJ whole genome shotgun (WGS) entry which is preliminary data.</text>
</comment>
<sequence length="91" mass="10049">MESTRRLDIELPEDLADAVEARVSAGEYASVSEVVEEGLRALATRDDDPARMAWEREELAAAYDAWKADPGAVMTVDEVRRKLADARRADG</sequence>
<dbReference type="InterPro" id="IPR038296">
    <property type="entry name" value="ParD_sf"/>
</dbReference>
<dbReference type="Proteomes" id="UP001629244">
    <property type="component" value="Unassembled WGS sequence"/>
</dbReference>
<dbReference type="SUPFAM" id="SSF47598">
    <property type="entry name" value="Ribbon-helix-helix"/>
    <property type="match status" value="1"/>
</dbReference>
<name>A0ABW8YPI0_9SPHN</name>
<accession>A0ABW8YPI0</accession>
<dbReference type="EMBL" id="JBELQC010000002">
    <property type="protein sequence ID" value="MFL9842188.1"/>
    <property type="molecule type" value="Genomic_DNA"/>
</dbReference>
<dbReference type="InterPro" id="IPR010985">
    <property type="entry name" value="Ribbon_hlx_hlx"/>
</dbReference>
<protein>
    <submittedName>
        <fullName evidence="1">Type II toxin-antitoxin system ParD family antitoxin</fullName>
    </submittedName>
</protein>
<evidence type="ECO:0000313" key="1">
    <source>
        <dbReference type="EMBL" id="MFL9842188.1"/>
    </source>
</evidence>
<dbReference type="Gene3D" id="6.10.10.120">
    <property type="entry name" value="Antitoxin ParD1-like"/>
    <property type="match status" value="1"/>
</dbReference>
<dbReference type="CDD" id="cd22231">
    <property type="entry name" value="RHH_NikR_HicB-like"/>
    <property type="match status" value="1"/>
</dbReference>
<reference evidence="1 2" key="1">
    <citation type="submission" date="2024-06" db="EMBL/GenBank/DDBJ databases">
        <authorList>
            <person name="Kaempfer P."/>
            <person name="Viver T."/>
        </authorList>
    </citation>
    <scope>NUCLEOTIDE SEQUENCE [LARGE SCALE GENOMIC DNA]</scope>
    <source>
        <strain evidence="1 2">ST-64</strain>
    </source>
</reference>
<evidence type="ECO:0000313" key="2">
    <source>
        <dbReference type="Proteomes" id="UP001629244"/>
    </source>
</evidence>
<gene>
    <name evidence="1" type="ORF">ABS767_14545</name>
</gene>
<dbReference type="RefSeq" id="WP_408079595.1">
    <property type="nucleotide sequence ID" value="NZ_JBELQC010000002.1"/>
</dbReference>
<organism evidence="1 2">
    <name type="scientific">Sphingomonas plantiphila</name>
    <dbReference type="NCBI Taxonomy" id="3163295"/>
    <lineage>
        <taxon>Bacteria</taxon>
        <taxon>Pseudomonadati</taxon>
        <taxon>Pseudomonadota</taxon>
        <taxon>Alphaproteobacteria</taxon>
        <taxon>Sphingomonadales</taxon>
        <taxon>Sphingomonadaceae</taxon>
        <taxon>Sphingomonas</taxon>
    </lineage>
</organism>
<keyword evidence="2" id="KW-1185">Reference proteome</keyword>
<proteinExistence type="predicted"/>